<dbReference type="Proteomes" id="UP001289374">
    <property type="component" value="Unassembled WGS sequence"/>
</dbReference>
<dbReference type="InterPro" id="IPR012340">
    <property type="entry name" value="NA-bd_OB-fold"/>
</dbReference>
<dbReference type="EMBL" id="JACGWL010000001">
    <property type="protein sequence ID" value="KAK4411828.1"/>
    <property type="molecule type" value="Genomic_DNA"/>
</dbReference>
<comment type="cofactor">
    <cofactor evidence="1">
        <name>Mg(2+)</name>
        <dbReference type="ChEBI" id="CHEBI:18420"/>
    </cofactor>
</comment>
<keyword evidence="1" id="KW-0378">Hydrolase</keyword>
<keyword evidence="1" id="KW-0547">Nucleotide-binding</keyword>
<dbReference type="GO" id="GO:0016787">
    <property type="term" value="F:hydrolase activity"/>
    <property type="evidence" value="ECO:0007669"/>
    <property type="project" value="UniProtKB-KW"/>
</dbReference>
<evidence type="ECO:0000256" key="1">
    <source>
        <dbReference type="RuleBase" id="RU363044"/>
    </source>
</evidence>
<comment type="caution">
    <text evidence="5">The sequence shown here is derived from an EMBL/GenBank/DDBJ whole genome shotgun (WGS) entry which is preliminary data.</text>
</comment>
<dbReference type="GO" id="GO:0005524">
    <property type="term" value="F:ATP binding"/>
    <property type="evidence" value="ECO:0007669"/>
    <property type="project" value="UniProtKB-KW"/>
</dbReference>
<protein>
    <recommendedName>
        <fullName evidence="1">ATP-dependent DNA helicase</fullName>
        <ecNumber evidence="1">5.6.2.3</ecNumber>
    </recommendedName>
</protein>
<gene>
    <name evidence="5" type="ORF">Sango_0255800</name>
</gene>
<accession>A0AAE2C7F8</accession>
<evidence type="ECO:0000256" key="2">
    <source>
        <dbReference type="SAM" id="MobiDB-lite"/>
    </source>
</evidence>
<dbReference type="PANTHER" id="PTHR45786">
    <property type="entry name" value="DNA BINDING PROTEIN-LIKE"/>
    <property type="match status" value="1"/>
</dbReference>
<keyword evidence="6" id="KW-1185">Reference proteome</keyword>
<sequence length="834" mass="94212">MAQSNSDTLPNKEYKRIQSNERRCEAYNNKSAEEKNKLNACRRALQVDAMDEESLHYPLSDDYHVTFGIPLDIQALEHRTSHDKDENQVNFDFGSEDINNLTPKVFGFGRLAKIGESPWCLPEAPVCMHCGAKRFHREPLGFCCSNGQVSLSTLNVPNELRDLFFGSSQMCLHFKANSRTYNNAFAFTSFGVTYDKELCRNEKNIYTFRVQGLVYHFLNDLIPKEGKGTNLQLLREIPELHDYKIILRADPGLDQRIYNVPTVDQVAAIRKDSDECEESQSRDIRVYPKSGRSQKIEYYYGCYDPLQYPLLFPRGEPENFLNTLFGIQKIRFGEQGNVGKYHDTFRDAAASLRWAGGSGKTFLYRALLADVRSRGYIALAVATSGVAAALLPGAPKNDCVDEINEILIDKFPGELKHFVSLDKTRDPSLQGLCNGTRLICRGLGEKGTKVQAVIYSPDMSLMEDVLQLQETYYISNAKVTFVEPKYRMVPHMYQWIISRTRVIRRAIDDSLPRELGAPEFKKFANIPLFLNSNSLIDVLAIVVEKLEQKSINTKYGMSTIQEFVVVNDDISLSARGFANIIVNPSYSETQSLSTWRTKNHAFLTELVRDKKYLKRSSPRQNIPRDSFSSIANVITNNVEDKFWVKVTATTMDVDQKPCDNCLKGMTGEYGWEITCNFCRAETIAKPRTKFAITLSDDTTQLDVVIFGDLAENLLGITAHELMKNEEENKKLDCDAINKRLNGRRFIVQIKKKTADTHYGVGYHYNVASLIEEDVIQPPKLDVKECSSSHSHVVDLSTIGVDPNVATASMNTHILQSTKDSQDAASSSASLPKDK</sequence>
<dbReference type="PANTHER" id="PTHR45786:SF75">
    <property type="entry name" value="ATP-DEPENDENT DNA HELICASE"/>
    <property type="match status" value="1"/>
</dbReference>
<dbReference type="GO" id="GO:0006281">
    <property type="term" value="P:DNA repair"/>
    <property type="evidence" value="ECO:0007669"/>
    <property type="project" value="UniProtKB-KW"/>
</dbReference>
<organism evidence="5 6">
    <name type="scientific">Sesamum angolense</name>
    <dbReference type="NCBI Taxonomy" id="2727404"/>
    <lineage>
        <taxon>Eukaryota</taxon>
        <taxon>Viridiplantae</taxon>
        <taxon>Streptophyta</taxon>
        <taxon>Embryophyta</taxon>
        <taxon>Tracheophyta</taxon>
        <taxon>Spermatophyta</taxon>
        <taxon>Magnoliopsida</taxon>
        <taxon>eudicotyledons</taxon>
        <taxon>Gunneridae</taxon>
        <taxon>Pentapetalae</taxon>
        <taxon>asterids</taxon>
        <taxon>lamiids</taxon>
        <taxon>Lamiales</taxon>
        <taxon>Pedaliaceae</taxon>
        <taxon>Sesamum</taxon>
    </lineage>
</organism>
<dbReference type="Pfam" id="PF08646">
    <property type="entry name" value="Rep_fac-A_C"/>
    <property type="match status" value="1"/>
</dbReference>
<feature type="domain" description="DNA helicase Pif1-like DEAD-box helicase" evidence="3">
    <location>
        <begin position="356"/>
        <end position="393"/>
    </location>
</feature>
<dbReference type="EC" id="5.6.2.3" evidence="1"/>
<feature type="domain" description="Replication factor A C-terminal" evidence="4">
    <location>
        <begin position="657"/>
        <end position="754"/>
    </location>
</feature>
<feature type="compositionally biased region" description="Basic and acidic residues" evidence="2">
    <location>
        <begin position="10"/>
        <end position="20"/>
    </location>
</feature>
<dbReference type="GO" id="GO:0000723">
    <property type="term" value="P:telomere maintenance"/>
    <property type="evidence" value="ECO:0007669"/>
    <property type="project" value="InterPro"/>
</dbReference>
<dbReference type="SUPFAM" id="SSF50249">
    <property type="entry name" value="Nucleic acid-binding proteins"/>
    <property type="match status" value="1"/>
</dbReference>
<feature type="region of interest" description="Disordered" evidence="2">
    <location>
        <begin position="1"/>
        <end position="20"/>
    </location>
</feature>
<name>A0AAE2C7F8_9LAMI</name>
<dbReference type="Gene3D" id="2.40.50.140">
    <property type="entry name" value="Nucleic acid-binding proteins"/>
    <property type="match status" value="2"/>
</dbReference>
<dbReference type="AlphaFoldDB" id="A0AAE2C7F8"/>
<dbReference type="InterPro" id="IPR010285">
    <property type="entry name" value="DNA_helicase_pif1-like_DEAD"/>
</dbReference>
<keyword evidence="1" id="KW-0227">DNA damage</keyword>
<keyword evidence="1" id="KW-0234">DNA repair</keyword>
<evidence type="ECO:0000259" key="3">
    <source>
        <dbReference type="Pfam" id="PF05970"/>
    </source>
</evidence>
<keyword evidence="1" id="KW-0067">ATP-binding</keyword>
<dbReference type="GO" id="GO:0006310">
    <property type="term" value="P:DNA recombination"/>
    <property type="evidence" value="ECO:0007669"/>
    <property type="project" value="UniProtKB-KW"/>
</dbReference>
<reference evidence="5" key="1">
    <citation type="submission" date="2020-06" db="EMBL/GenBank/DDBJ databases">
        <authorList>
            <person name="Li T."/>
            <person name="Hu X."/>
            <person name="Zhang T."/>
            <person name="Song X."/>
            <person name="Zhang H."/>
            <person name="Dai N."/>
            <person name="Sheng W."/>
            <person name="Hou X."/>
            <person name="Wei L."/>
        </authorList>
    </citation>
    <scope>NUCLEOTIDE SEQUENCE</scope>
    <source>
        <strain evidence="5">K16</strain>
        <tissue evidence="5">Leaf</tissue>
    </source>
</reference>
<evidence type="ECO:0000313" key="5">
    <source>
        <dbReference type="EMBL" id="KAK4411828.1"/>
    </source>
</evidence>
<proteinExistence type="inferred from homology"/>
<dbReference type="Pfam" id="PF05970">
    <property type="entry name" value="PIF1"/>
    <property type="match status" value="1"/>
</dbReference>
<evidence type="ECO:0000259" key="4">
    <source>
        <dbReference type="Pfam" id="PF08646"/>
    </source>
</evidence>
<reference evidence="5" key="2">
    <citation type="journal article" date="2024" name="Plant">
        <title>Genomic evolution and insights into agronomic trait innovations of Sesamum species.</title>
        <authorList>
            <person name="Miao H."/>
            <person name="Wang L."/>
            <person name="Qu L."/>
            <person name="Liu H."/>
            <person name="Sun Y."/>
            <person name="Le M."/>
            <person name="Wang Q."/>
            <person name="Wei S."/>
            <person name="Zheng Y."/>
            <person name="Lin W."/>
            <person name="Duan Y."/>
            <person name="Cao H."/>
            <person name="Xiong S."/>
            <person name="Wang X."/>
            <person name="Wei L."/>
            <person name="Li C."/>
            <person name="Ma Q."/>
            <person name="Ju M."/>
            <person name="Zhao R."/>
            <person name="Li G."/>
            <person name="Mu C."/>
            <person name="Tian Q."/>
            <person name="Mei H."/>
            <person name="Zhang T."/>
            <person name="Gao T."/>
            <person name="Zhang H."/>
        </authorList>
    </citation>
    <scope>NUCLEOTIDE SEQUENCE</scope>
    <source>
        <strain evidence="5">K16</strain>
    </source>
</reference>
<dbReference type="GO" id="GO:0043139">
    <property type="term" value="F:5'-3' DNA helicase activity"/>
    <property type="evidence" value="ECO:0007669"/>
    <property type="project" value="UniProtKB-EC"/>
</dbReference>
<evidence type="ECO:0000313" key="6">
    <source>
        <dbReference type="Proteomes" id="UP001289374"/>
    </source>
</evidence>
<dbReference type="InterPro" id="IPR013955">
    <property type="entry name" value="Rep_factor-A_C"/>
</dbReference>
<comment type="catalytic activity">
    <reaction evidence="1">
        <text>ATP + H2O = ADP + phosphate + H(+)</text>
        <dbReference type="Rhea" id="RHEA:13065"/>
        <dbReference type="ChEBI" id="CHEBI:15377"/>
        <dbReference type="ChEBI" id="CHEBI:15378"/>
        <dbReference type="ChEBI" id="CHEBI:30616"/>
        <dbReference type="ChEBI" id="CHEBI:43474"/>
        <dbReference type="ChEBI" id="CHEBI:456216"/>
        <dbReference type="EC" id="5.6.2.3"/>
    </reaction>
</comment>
<comment type="similarity">
    <text evidence="1">Belongs to the helicase family.</text>
</comment>
<keyword evidence="1" id="KW-0347">Helicase</keyword>
<keyword evidence="1" id="KW-0233">DNA recombination</keyword>